<dbReference type="PANTHER" id="PTHR37604:SF1">
    <property type="entry name" value="TRANSCRIPTION INITIATION FACTOR TFIID SUBUNIT"/>
    <property type="match status" value="1"/>
</dbReference>
<accession>A0ABD3HQM8</accession>
<gene>
    <name evidence="2" type="ORF">R1sor_006435</name>
</gene>
<feature type="compositionally biased region" description="Basic and acidic residues" evidence="1">
    <location>
        <begin position="139"/>
        <end position="149"/>
    </location>
</feature>
<feature type="compositionally biased region" description="Polar residues" evidence="1">
    <location>
        <begin position="795"/>
        <end position="830"/>
    </location>
</feature>
<feature type="compositionally biased region" description="Low complexity" evidence="1">
    <location>
        <begin position="719"/>
        <end position="728"/>
    </location>
</feature>
<dbReference type="Gene3D" id="1.10.20.10">
    <property type="entry name" value="Histone, subunit A"/>
    <property type="match status" value="1"/>
</dbReference>
<dbReference type="Proteomes" id="UP001633002">
    <property type="component" value="Unassembled WGS sequence"/>
</dbReference>
<feature type="region of interest" description="Disordered" evidence="1">
    <location>
        <begin position="108"/>
        <end position="165"/>
    </location>
</feature>
<feature type="compositionally biased region" description="Basic and acidic residues" evidence="1">
    <location>
        <begin position="656"/>
        <end position="670"/>
    </location>
</feature>
<feature type="compositionally biased region" description="Polar residues" evidence="1">
    <location>
        <begin position="913"/>
        <end position="932"/>
    </location>
</feature>
<feature type="compositionally biased region" description="Low complexity" evidence="1">
    <location>
        <begin position="671"/>
        <end position="683"/>
    </location>
</feature>
<feature type="compositionally biased region" description="Low complexity" evidence="1">
    <location>
        <begin position="693"/>
        <end position="711"/>
    </location>
</feature>
<dbReference type="InterPro" id="IPR009072">
    <property type="entry name" value="Histone-fold"/>
</dbReference>
<sequence length="932" mass="105265">MQTNSRGGESSSLREWLGAASHAKLVPFLASETAWHSFMTSTSSALLNLQMRVRALLFDKAAGCVYEEFGEIIAPSSLNPSYLQLNGNAIYFPLDQDAEDFKRYQSYSSRTPTTPMRHQPYSSKGQVSHGQQTHTASRRNLDGGYEGKDGISASQQQRQSAQGGYNMTISKQETSKPSLNKVKKVEAWDSSDATKRPLEMIGGTINKKLRSPKISTKATFQTEGAGFPVRDHQEKIASHKSASGFGRSTDEASRVSALYCAGRAGPATDSGDVGPLWYDHCAKLNLNERMQRLAQRAAQQKLPFAEREGFSRTPEGMVAYMDFNAKRQKTMSVVERDSDGLRGLSLRHSPKPCSSEIDRVKVDLTFTPDLKFLADSIPDNPVPAKRRKVDLCDHHPVGLLDNLDELQLRSSEATEANGRQDSQMSSERLLLTGSHNVVGKELNVVPDPRQVDQAVNKARDHGADHLLRQSVAKLVADAGFEGLKQSSLDLFVDVLDSRFKKLSTGLRGLIDNYRRQCSQSDYLKMFIQISGSSMEDMVDEVKEGVQKQQVLEQQRLAQLELEQEQLQLQRQQREEEELLLQQKLREEERLQQQKKQQEEKELQEQKQHQETEMMTQNKFHPEEQTQKQRQTEEKHLQQQQQSSQKQRVLDQQQSPRETDVQHQQKARQQEKQSLQPPQFQQQQIHKRLSEHPQQQQTQKQRQSDHQLSQQQKQRHFEHQLAQQQQSQHPSHKKRPQQTQSPRQSQPAKPGSMRSPPVPSAVESVFRQARRACSDTIEQHKQKADQVIGLIKQHPQKMSQMSTLTHGQKHSSVGSPTKGSMTKSPDTYSGLVSQRQSVPQQSSLDKSQKRSQQQSANTARNSTPTGRNPKKFEKERPSDGKALGESRQLMGKKAVQMMSGGNSSSWHPSLPMGKSQTSSMLQHVKQQASSLQP</sequence>
<feature type="compositionally biased region" description="Basic and acidic residues" evidence="1">
    <location>
        <begin position="591"/>
        <end position="611"/>
    </location>
</feature>
<proteinExistence type="predicted"/>
<feature type="region of interest" description="Disordered" evidence="1">
    <location>
        <begin position="591"/>
        <end position="932"/>
    </location>
</feature>
<feature type="compositionally biased region" description="Basic and acidic residues" evidence="1">
    <location>
        <begin position="869"/>
        <end position="883"/>
    </location>
</feature>
<feature type="compositionally biased region" description="Polar residues" evidence="1">
    <location>
        <begin position="108"/>
        <end position="135"/>
    </location>
</feature>
<feature type="compositionally biased region" description="Low complexity" evidence="1">
    <location>
        <begin position="736"/>
        <end position="746"/>
    </location>
</feature>
<feature type="compositionally biased region" description="Low complexity" evidence="1">
    <location>
        <begin position="637"/>
        <end position="653"/>
    </location>
</feature>
<reference evidence="2 3" key="1">
    <citation type="submission" date="2024-09" db="EMBL/GenBank/DDBJ databases">
        <title>Chromosome-scale assembly of Riccia sorocarpa.</title>
        <authorList>
            <person name="Paukszto L."/>
        </authorList>
    </citation>
    <scope>NUCLEOTIDE SEQUENCE [LARGE SCALE GENOMIC DNA]</scope>
    <source>
        <strain evidence="2">LP-2024</strain>
        <tissue evidence="2">Aerial parts of the thallus</tissue>
    </source>
</reference>
<evidence type="ECO:0000313" key="2">
    <source>
        <dbReference type="EMBL" id="KAL3692784.1"/>
    </source>
</evidence>
<feature type="compositionally biased region" description="Low complexity" evidence="1">
    <location>
        <begin position="831"/>
        <end position="842"/>
    </location>
</feature>
<dbReference type="PANTHER" id="PTHR37604">
    <property type="entry name" value="TRANSCRIPTION INITIATION FACTOR TFIID SUBUNIT"/>
    <property type="match status" value="1"/>
</dbReference>
<keyword evidence="3" id="KW-1185">Reference proteome</keyword>
<organism evidence="2 3">
    <name type="scientific">Riccia sorocarpa</name>
    <dbReference type="NCBI Taxonomy" id="122646"/>
    <lineage>
        <taxon>Eukaryota</taxon>
        <taxon>Viridiplantae</taxon>
        <taxon>Streptophyta</taxon>
        <taxon>Embryophyta</taxon>
        <taxon>Marchantiophyta</taxon>
        <taxon>Marchantiopsida</taxon>
        <taxon>Marchantiidae</taxon>
        <taxon>Marchantiales</taxon>
        <taxon>Ricciaceae</taxon>
        <taxon>Riccia</taxon>
    </lineage>
</organism>
<feature type="compositionally biased region" description="Basic and acidic residues" evidence="1">
    <location>
        <begin position="619"/>
        <end position="636"/>
    </location>
</feature>
<dbReference type="AlphaFoldDB" id="A0ABD3HQM8"/>
<dbReference type="EMBL" id="JBJQOH010000003">
    <property type="protein sequence ID" value="KAL3692784.1"/>
    <property type="molecule type" value="Genomic_DNA"/>
</dbReference>
<feature type="compositionally biased region" description="Low complexity" evidence="1">
    <location>
        <begin position="152"/>
        <end position="162"/>
    </location>
</feature>
<comment type="caution">
    <text evidence="2">The sequence shown here is derived from an EMBL/GenBank/DDBJ whole genome shotgun (WGS) entry which is preliminary data.</text>
</comment>
<feature type="compositionally biased region" description="Polar residues" evidence="1">
    <location>
        <begin position="849"/>
        <end position="865"/>
    </location>
</feature>
<evidence type="ECO:0000313" key="3">
    <source>
        <dbReference type="Proteomes" id="UP001633002"/>
    </source>
</evidence>
<name>A0ABD3HQM8_9MARC</name>
<protein>
    <submittedName>
        <fullName evidence="2">Uncharacterized protein</fullName>
    </submittedName>
</protein>
<evidence type="ECO:0000256" key="1">
    <source>
        <dbReference type="SAM" id="MobiDB-lite"/>
    </source>
</evidence>